<evidence type="ECO:0000256" key="1">
    <source>
        <dbReference type="SAM" id="MobiDB-lite"/>
    </source>
</evidence>
<feature type="domain" description="FH2" evidence="2">
    <location>
        <begin position="1"/>
        <end position="396"/>
    </location>
</feature>
<dbReference type="OrthoDB" id="26518at2759"/>
<gene>
    <name evidence="3" type="ORF">B4U80_07279</name>
</gene>
<dbReference type="PANTHER" id="PTHR46345">
    <property type="entry name" value="INVERTED FORMIN-2"/>
    <property type="match status" value="1"/>
</dbReference>
<dbReference type="InterPro" id="IPR042201">
    <property type="entry name" value="FH2_Formin_sf"/>
</dbReference>
<evidence type="ECO:0000259" key="2">
    <source>
        <dbReference type="PROSITE" id="PS51444"/>
    </source>
</evidence>
<dbReference type="EMBL" id="NCKV01003545">
    <property type="protein sequence ID" value="RWS25592.1"/>
    <property type="molecule type" value="Genomic_DNA"/>
</dbReference>
<sequence length="817" mass="93179">MRTLNWTKIPVHKIVSTGRPNIWSLVCNNHECATSANKHFDFEALEDLFCQPNNAGSAPNSCPGSPRLSRRTINVGDSFSSPYNSLERKILMKFNGENQYQTEVNVLDGKKALNINIFLKQYRGSIDELLSRIREADHRFIGSERLRNLLKILPEKYESEALLNQKQNANRMPIAERFLLQLIEIDNYELKIEYMLLKDEFESNIACLQPSIDIINNAAQGYAGDAAGFKLTSLLKLSEIRANKPGISFIHFIAEEAEKKSLHNFIEELPNLEEALKISVESLKSEIDTISSKISKIKAHLKECSPESTFFRKINDFVNESEEQVSQLSNKAYYELENTRINLAEFLCEEPQKFKLEECFRILVLFSQRFKCASEENRKRKENELKMEARRMKNCDQLNLQARNECESDTQDHSISTAFTKVQKKSREKLTEDELNGDLFELLNNAGEMPGDNLFGSFRRVGSGRRSRPVSASFATSRERTFSDTNTENRHQKTDPTIRQSWTEESFSHRRKANAFFKETPQILMQSSDSNILANTGLLNEKAALNFPFEKKSHKSVYINEATNENRLNIQLNDVKNNFSMNIDDKETIEKETRKASLSSINTDESKLQEMSAFKDDVSQQASNVNNFVSHNPYRCAVISPTTVIRESNQEVQLHPNEQKSVALMRTKPATTAAISAIVRPLNVTERKCRNHTTQIKVSRSKLPVRDNCLTTMPQQRKQSSDAAETRNGSIHRTKITVRVSKVHNDKNKPTHAVNIKSANIRDNMTVASKSETTVRNSARTVNKVTPVTPTPRRTLTSVQRTKGFMRPTSSSNAKRF</sequence>
<dbReference type="PROSITE" id="PS51444">
    <property type="entry name" value="FH2"/>
    <property type="match status" value="1"/>
</dbReference>
<evidence type="ECO:0000313" key="3">
    <source>
        <dbReference type="EMBL" id="RWS25592.1"/>
    </source>
</evidence>
<dbReference type="AlphaFoldDB" id="A0A443SDK7"/>
<dbReference type="SMART" id="SM00498">
    <property type="entry name" value="FH2"/>
    <property type="match status" value="1"/>
</dbReference>
<proteinExistence type="predicted"/>
<reference evidence="3 4" key="1">
    <citation type="journal article" date="2018" name="Gigascience">
        <title>Genomes of trombidid mites reveal novel predicted allergens and laterally-transferred genes associated with secondary metabolism.</title>
        <authorList>
            <person name="Dong X."/>
            <person name="Chaisiri K."/>
            <person name="Xia D."/>
            <person name="Armstrong S.D."/>
            <person name="Fang Y."/>
            <person name="Donnelly M.J."/>
            <person name="Kadowaki T."/>
            <person name="McGarry J.W."/>
            <person name="Darby A.C."/>
            <person name="Makepeace B.L."/>
        </authorList>
    </citation>
    <scope>NUCLEOTIDE SEQUENCE [LARGE SCALE GENOMIC DNA]</scope>
    <source>
        <strain evidence="3">UoL-UT</strain>
    </source>
</reference>
<evidence type="ECO:0000313" key="4">
    <source>
        <dbReference type="Proteomes" id="UP000288716"/>
    </source>
</evidence>
<dbReference type="PANTHER" id="PTHR46345:SF8">
    <property type="entry name" value="FORMIN 3, ISOFORM B"/>
    <property type="match status" value="1"/>
</dbReference>
<dbReference type="Pfam" id="PF02181">
    <property type="entry name" value="FH2"/>
    <property type="match status" value="2"/>
</dbReference>
<dbReference type="InterPro" id="IPR015425">
    <property type="entry name" value="FH2_Formin"/>
</dbReference>
<dbReference type="STRING" id="299467.A0A443SDK7"/>
<dbReference type="Gene3D" id="1.20.58.2220">
    <property type="entry name" value="Formin, FH2 domain"/>
    <property type="match status" value="2"/>
</dbReference>
<organism evidence="3 4">
    <name type="scientific">Leptotrombidium deliense</name>
    <dbReference type="NCBI Taxonomy" id="299467"/>
    <lineage>
        <taxon>Eukaryota</taxon>
        <taxon>Metazoa</taxon>
        <taxon>Ecdysozoa</taxon>
        <taxon>Arthropoda</taxon>
        <taxon>Chelicerata</taxon>
        <taxon>Arachnida</taxon>
        <taxon>Acari</taxon>
        <taxon>Acariformes</taxon>
        <taxon>Trombidiformes</taxon>
        <taxon>Prostigmata</taxon>
        <taxon>Anystina</taxon>
        <taxon>Parasitengona</taxon>
        <taxon>Trombiculoidea</taxon>
        <taxon>Trombiculidae</taxon>
        <taxon>Leptotrombidium</taxon>
    </lineage>
</organism>
<feature type="compositionally biased region" description="Basic and acidic residues" evidence="1">
    <location>
        <begin position="477"/>
        <end position="496"/>
    </location>
</feature>
<accession>A0A443SDK7</accession>
<comment type="caution">
    <text evidence="3">The sequence shown here is derived from an EMBL/GenBank/DDBJ whole genome shotgun (WGS) entry which is preliminary data.</text>
</comment>
<keyword evidence="4" id="KW-1185">Reference proteome</keyword>
<feature type="region of interest" description="Disordered" evidence="1">
    <location>
        <begin position="469"/>
        <end position="505"/>
    </location>
</feature>
<dbReference type="SUPFAM" id="SSF101447">
    <property type="entry name" value="Formin homology 2 domain (FH2 domain)"/>
    <property type="match status" value="1"/>
</dbReference>
<name>A0A443SDK7_9ACAR</name>
<protein>
    <submittedName>
        <fullName evidence="3">FH2 domain-containing protein 1-like protein</fullName>
    </submittedName>
</protein>
<dbReference type="Proteomes" id="UP000288716">
    <property type="component" value="Unassembled WGS sequence"/>
</dbReference>
<dbReference type="VEuPathDB" id="VectorBase:LDEU006448"/>